<proteinExistence type="predicted"/>
<evidence type="ECO:0008006" key="3">
    <source>
        <dbReference type="Google" id="ProtNLM"/>
    </source>
</evidence>
<dbReference type="InterPro" id="IPR046584">
    <property type="entry name" value="DUF6642"/>
</dbReference>
<dbReference type="RefSeq" id="WP_013838052.1">
    <property type="nucleotide sequence ID" value="NC_015588.1"/>
</dbReference>
<gene>
    <name evidence="1" type="ordered locus">Isova_0876</name>
</gene>
<evidence type="ECO:0000313" key="2">
    <source>
        <dbReference type="Proteomes" id="UP000009236"/>
    </source>
</evidence>
<accession>F6FPE7</accession>
<dbReference type="HOGENOM" id="CLU_113619_0_0_11"/>
<reference evidence="1 2" key="1">
    <citation type="submission" date="2011-05" db="EMBL/GenBank/DDBJ databases">
        <title>Complete sequence of Isoptericola variabilis 225.</title>
        <authorList>
            <consortium name="US DOE Joint Genome Institute"/>
            <person name="Lucas S."/>
            <person name="Han J."/>
            <person name="Lapidus A."/>
            <person name="Cheng J.-F."/>
            <person name="Goodwin L."/>
            <person name="Pitluck S."/>
            <person name="Peters L."/>
            <person name="Mikhailova N."/>
            <person name="Zeytun A."/>
            <person name="Han C."/>
            <person name="Tapia R."/>
            <person name="Land M."/>
            <person name="Hauser L."/>
            <person name="Kyrpides N."/>
            <person name="Ivanova N."/>
            <person name="Pagani I."/>
            <person name="Siebers A."/>
            <person name="Allgaier M."/>
            <person name="Thelen M."/>
            <person name="Hugenholtz P."/>
            <person name="Gladden J."/>
            <person name="Woyke T."/>
        </authorList>
    </citation>
    <scope>NUCLEOTIDE SEQUENCE [LARGE SCALE GENOMIC DNA]</scope>
    <source>
        <strain evidence="2">225</strain>
    </source>
</reference>
<dbReference type="Proteomes" id="UP000009236">
    <property type="component" value="Chromosome"/>
</dbReference>
<dbReference type="Pfam" id="PF20347">
    <property type="entry name" value="DUF6642"/>
    <property type="match status" value="1"/>
</dbReference>
<evidence type="ECO:0000313" key="1">
    <source>
        <dbReference type="EMBL" id="AEG43660.1"/>
    </source>
</evidence>
<keyword evidence="2" id="KW-1185">Reference proteome</keyword>
<dbReference type="STRING" id="743718.Isova_0876"/>
<sequence length="203" mass="22078">MTRSQIFCLEGDWETRLESKLSVRPLLDLLSGVGVAGGVVHRDVATRAELEHYVARLARRSVDAFPVVYLAFHGFAEDGLGYVSLGGEHVNLDELADVFGSESVAGRVIYTGSCSTLDVADDALRDFCKRTGVRGLVGYSKDVGWVESAAFDILLLDELLRAHKLKPMMARLRKQHAGFVDGLGLTIATDRWVERGLGSAAAK</sequence>
<dbReference type="AlphaFoldDB" id="F6FPE7"/>
<name>F6FPE7_ISOV2</name>
<organism evidence="2">
    <name type="scientific">Isoptericola variabilis (strain 225)</name>
    <dbReference type="NCBI Taxonomy" id="743718"/>
    <lineage>
        <taxon>Bacteria</taxon>
        <taxon>Bacillati</taxon>
        <taxon>Actinomycetota</taxon>
        <taxon>Actinomycetes</taxon>
        <taxon>Micrococcales</taxon>
        <taxon>Promicromonosporaceae</taxon>
        <taxon>Isoptericola</taxon>
    </lineage>
</organism>
<dbReference type="eggNOG" id="ENOG5032UPT">
    <property type="taxonomic scope" value="Bacteria"/>
</dbReference>
<dbReference type="EMBL" id="CP002810">
    <property type="protein sequence ID" value="AEG43660.1"/>
    <property type="molecule type" value="Genomic_DNA"/>
</dbReference>
<dbReference type="KEGG" id="iva:Isova_0876"/>
<protein>
    <recommendedName>
        <fullName evidence="3">CHAT domain-containing protein</fullName>
    </recommendedName>
</protein>